<feature type="transmembrane region" description="Helical" evidence="1">
    <location>
        <begin position="21"/>
        <end position="45"/>
    </location>
</feature>
<dbReference type="EMBL" id="CP146275">
    <property type="protein sequence ID" value="WWT33741.1"/>
    <property type="molecule type" value="Genomic_DNA"/>
</dbReference>
<feature type="transmembrane region" description="Helical" evidence="1">
    <location>
        <begin position="134"/>
        <end position="153"/>
    </location>
</feature>
<protein>
    <submittedName>
        <fullName evidence="2">Uncharacterized protein</fullName>
    </submittedName>
</protein>
<gene>
    <name evidence="2" type="ORF">V6617_04570</name>
</gene>
<feature type="transmembrane region" description="Helical" evidence="1">
    <location>
        <begin position="165"/>
        <end position="185"/>
    </location>
</feature>
<evidence type="ECO:0000256" key="1">
    <source>
        <dbReference type="SAM" id="Phobius"/>
    </source>
</evidence>
<evidence type="ECO:0000313" key="3">
    <source>
        <dbReference type="Proteomes" id="UP001369958"/>
    </source>
</evidence>
<feature type="transmembrane region" description="Helical" evidence="1">
    <location>
        <begin position="197"/>
        <end position="221"/>
    </location>
</feature>
<reference evidence="2 3" key="1">
    <citation type="submission" date="2024-02" db="EMBL/GenBank/DDBJ databases">
        <title>Complete genome sequence of Pelagibacterium nitratireducens ZH15.</title>
        <authorList>
            <person name="Zhao L.H."/>
        </authorList>
    </citation>
    <scope>NUCLEOTIDE SEQUENCE [LARGE SCALE GENOMIC DNA]</scope>
    <source>
        <strain evidence="2 3">ZH15</strain>
    </source>
</reference>
<keyword evidence="1" id="KW-1133">Transmembrane helix</keyword>
<keyword evidence="3" id="KW-1185">Reference proteome</keyword>
<organism evidence="2 3">
    <name type="scientific">Pelagibacterium nitratireducens</name>
    <dbReference type="NCBI Taxonomy" id="1046114"/>
    <lineage>
        <taxon>Bacteria</taxon>
        <taxon>Pseudomonadati</taxon>
        <taxon>Pseudomonadota</taxon>
        <taxon>Alphaproteobacteria</taxon>
        <taxon>Hyphomicrobiales</taxon>
        <taxon>Devosiaceae</taxon>
        <taxon>Pelagibacterium</taxon>
    </lineage>
</organism>
<name>A0ABZ2I724_9HYPH</name>
<accession>A0ABZ2I724</accession>
<proteinExistence type="predicted"/>
<evidence type="ECO:0000313" key="2">
    <source>
        <dbReference type="EMBL" id="WWT33741.1"/>
    </source>
</evidence>
<feature type="transmembrane region" description="Helical" evidence="1">
    <location>
        <begin position="97"/>
        <end position="114"/>
    </location>
</feature>
<feature type="transmembrane region" description="Helical" evidence="1">
    <location>
        <begin position="65"/>
        <end position="85"/>
    </location>
</feature>
<sequence>MSVSASQAPVLSIDLTRCAQWVAKISAVIIALGIVREIVIGRIGLDTPLKELRHIALDAELSLPAFYSAVLILAIGATLMVMGRTVRQTGGVDARRWTILGVIFCLMAIDEAASFHESLMMPLRNAFDLTGILYYSWVIPGAIAVALIGAYYLPFLLRLPRRTAVLFTIAGGAYVGGALGMELVGGAVESATGKETVAYSISILIEEGLEIVGLTLFFYALTDHIARAWDSVGLAFSARTLAVERSALHPVPAQ</sequence>
<dbReference type="RefSeq" id="WP_338609437.1">
    <property type="nucleotide sequence ID" value="NZ_CP146275.1"/>
</dbReference>
<keyword evidence="1" id="KW-0472">Membrane</keyword>
<keyword evidence="1" id="KW-0812">Transmembrane</keyword>
<dbReference type="Proteomes" id="UP001369958">
    <property type="component" value="Chromosome"/>
</dbReference>